<dbReference type="InterPro" id="IPR044722">
    <property type="entry name" value="SecA_SF2_C"/>
</dbReference>
<keyword evidence="12 14" id="KW-0811">Translocation</keyword>
<dbReference type="GO" id="GO:0046872">
    <property type="term" value="F:metal ion binding"/>
    <property type="evidence" value="ECO:0007669"/>
    <property type="project" value="UniProtKB-KW"/>
</dbReference>
<evidence type="ECO:0000259" key="17">
    <source>
        <dbReference type="PROSITE" id="PS51192"/>
    </source>
</evidence>
<evidence type="ECO:0000256" key="10">
    <source>
        <dbReference type="ARBA" id="ARBA00022927"/>
    </source>
</evidence>
<comment type="caution">
    <text evidence="20">The sequence shown here is derived from an EMBL/GenBank/DDBJ whole genome shotgun (WGS) entry which is preliminary data.</text>
</comment>
<comment type="subcellular location">
    <subcellularLocation>
        <location evidence="14">Cell membrane</location>
        <topology evidence="14">Peripheral membrane protein</topology>
        <orientation evidence="14">Cytoplasmic side</orientation>
    </subcellularLocation>
    <subcellularLocation>
        <location evidence="14">Cytoplasm</location>
    </subcellularLocation>
    <text evidence="14">Distribution is 50-50.</text>
</comment>
<feature type="binding site" evidence="14">
    <location>
        <begin position="104"/>
        <end position="108"/>
    </location>
    <ligand>
        <name>ATP</name>
        <dbReference type="ChEBI" id="CHEBI:30616"/>
    </ligand>
</feature>
<evidence type="ECO:0000256" key="8">
    <source>
        <dbReference type="ARBA" id="ARBA00022833"/>
    </source>
</evidence>
<evidence type="ECO:0000259" key="18">
    <source>
        <dbReference type="PROSITE" id="PS51194"/>
    </source>
</evidence>
<dbReference type="SUPFAM" id="SSF81767">
    <property type="entry name" value="Pre-protein crosslinking domain of SecA"/>
    <property type="match status" value="1"/>
</dbReference>
<dbReference type="GO" id="GO:0065002">
    <property type="term" value="P:intracellular protein transmembrane transport"/>
    <property type="evidence" value="ECO:0007669"/>
    <property type="project" value="UniProtKB-UniRule"/>
</dbReference>
<dbReference type="PROSITE" id="PS51192">
    <property type="entry name" value="HELICASE_ATP_BIND_1"/>
    <property type="match status" value="1"/>
</dbReference>
<dbReference type="InterPro" id="IPR011115">
    <property type="entry name" value="SecA_DEAD"/>
</dbReference>
<dbReference type="PROSITE" id="PS01312">
    <property type="entry name" value="SECA"/>
    <property type="match status" value="1"/>
</dbReference>
<keyword evidence="6" id="KW-0479">Metal-binding</keyword>
<dbReference type="Pfam" id="PF21090">
    <property type="entry name" value="P-loop_SecA"/>
    <property type="match status" value="2"/>
</dbReference>
<keyword evidence="9 14" id="KW-0067">ATP-binding</keyword>
<proteinExistence type="inferred from homology"/>
<dbReference type="CDD" id="cd18803">
    <property type="entry name" value="SF2_C_secA"/>
    <property type="match status" value="1"/>
</dbReference>
<comment type="catalytic activity">
    <reaction evidence="14">
        <text>ATP + H2O + cellular proteinSide 1 = ADP + phosphate + cellular proteinSide 2.</text>
        <dbReference type="EC" id="7.4.2.8"/>
    </reaction>
</comment>
<evidence type="ECO:0000256" key="5">
    <source>
        <dbReference type="ARBA" id="ARBA00022490"/>
    </source>
</evidence>
<evidence type="ECO:0000256" key="1">
    <source>
        <dbReference type="ARBA" id="ARBA00001947"/>
    </source>
</evidence>
<comment type="similarity">
    <text evidence="2 14 15">Belongs to the SecA family.</text>
</comment>
<dbReference type="InterPro" id="IPR000185">
    <property type="entry name" value="SecA"/>
</dbReference>
<dbReference type="Pfam" id="PF07516">
    <property type="entry name" value="SecA_SW"/>
    <property type="match status" value="1"/>
</dbReference>
<dbReference type="PROSITE" id="PS51194">
    <property type="entry name" value="HELICASE_CTER"/>
    <property type="match status" value="1"/>
</dbReference>
<gene>
    <name evidence="14 20" type="primary">secA</name>
    <name evidence="20" type="ORF">AMJ44_09280</name>
</gene>
<evidence type="ECO:0000256" key="4">
    <source>
        <dbReference type="ARBA" id="ARBA00022475"/>
    </source>
</evidence>
<evidence type="ECO:0000256" key="12">
    <source>
        <dbReference type="ARBA" id="ARBA00023010"/>
    </source>
</evidence>
<evidence type="ECO:0000313" key="21">
    <source>
        <dbReference type="Proteomes" id="UP000051861"/>
    </source>
</evidence>
<dbReference type="InterPro" id="IPR001650">
    <property type="entry name" value="Helicase_C-like"/>
</dbReference>
<keyword evidence="5 14" id="KW-0963">Cytoplasm</keyword>
<dbReference type="EMBL" id="LIZX01000098">
    <property type="protein sequence ID" value="KPJ65895.1"/>
    <property type="molecule type" value="Genomic_DNA"/>
</dbReference>
<dbReference type="SMART" id="SM00957">
    <property type="entry name" value="SecA_DEAD"/>
    <property type="match status" value="1"/>
</dbReference>
<dbReference type="GO" id="GO:0031522">
    <property type="term" value="C:cell envelope Sec protein transport complex"/>
    <property type="evidence" value="ECO:0007669"/>
    <property type="project" value="TreeGrafter"/>
</dbReference>
<evidence type="ECO:0000256" key="6">
    <source>
        <dbReference type="ARBA" id="ARBA00022723"/>
    </source>
</evidence>
<dbReference type="PROSITE" id="PS51196">
    <property type="entry name" value="SECA_MOTOR_DEAD"/>
    <property type="match status" value="1"/>
</dbReference>
<dbReference type="GO" id="GO:0043952">
    <property type="term" value="P:protein transport by the Sec complex"/>
    <property type="evidence" value="ECO:0007669"/>
    <property type="project" value="TreeGrafter"/>
</dbReference>
<feature type="domain" description="SecA family profile" evidence="19">
    <location>
        <begin position="2"/>
        <end position="571"/>
    </location>
</feature>
<dbReference type="Gene3D" id="1.10.3060.10">
    <property type="entry name" value="Helical scaffold and wing domains of SecA"/>
    <property type="match status" value="1"/>
</dbReference>
<dbReference type="PRINTS" id="PR00906">
    <property type="entry name" value="SECA"/>
</dbReference>
<dbReference type="Gene3D" id="3.10.450.50">
    <property type="match status" value="1"/>
</dbReference>
<evidence type="ECO:0000256" key="11">
    <source>
        <dbReference type="ARBA" id="ARBA00022967"/>
    </source>
</evidence>
<dbReference type="NCBIfam" id="NF009538">
    <property type="entry name" value="PRK12904.1"/>
    <property type="match status" value="1"/>
</dbReference>
<keyword evidence="11 14" id="KW-1278">Translocase</keyword>
<dbReference type="GO" id="GO:0005524">
    <property type="term" value="F:ATP binding"/>
    <property type="evidence" value="ECO:0007669"/>
    <property type="project" value="UniProtKB-UniRule"/>
</dbReference>
<accession>A0A0S7XTZ5</accession>
<dbReference type="SUPFAM" id="SSF52540">
    <property type="entry name" value="P-loop containing nucleoside triphosphate hydrolases"/>
    <property type="match status" value="2"/>
</dbReference>
<keyword evidence="3 14" id="KW-0813">Transport</keyword>
<dbReference type="InterPro" id="IPR027417">
    <property type="entry name" value="P-loop_NTPase"/>
</dbReference>
<keyword evidence="7 14" id="KW-0547">Nucleotide-binding</keyword>
<dbReference type="CDD" id="cd17928">
    <property type="entry name" value="DEXDc_SecA"/>
    <property type="match status" value="1"/>
</dbReference>
<comment type="subunit">
    <text evidence="14">Monomer and homodimer. Part of the essential Sec protein translocation apparatus which comprises SecA, SecYEG and auxiliary proteins SecDF. Other proteins may also be involved.</text>
</comment>
<dbReference type="NCBIfam" id="TIGR00963">
    <property type="entry name" value="secA"/>
    <property type="match status" value="1"/>
</dbReference>
<protein>
    <recommendedName>
        <fullName evidence="14 15">Protein translocase subunit SecA</fullName>
        <ecNumber evidence="14">7.4.2.8</ecNumber>
    </recommendedName>
</protein>
<evidence type="ECO:0000256" key="7">
    <source>
        <dbReference type="ARBA" id="ARBA00022741"/>
    </source>
</evidence>
<evidence type="ECO:0000256" key="15">
    <source>
        <dbReference type="RuleBase" id="RU003874"/>
    </source>
</evidence>
<organism evidence="20 21">
    <name type="scientific">candidate division WOR-1 bacterium DG_54_3</name>
    <dbReference type="NCBI Taxonomy" id="1703775"/>
    <lineage>
        <taxon>Bacteria</taxon>
        <taxon>Bacillati</taxon>
        <taxon>Saganbacteria</taxon>
    </lineage>
</organism>
<dbReference type="Gene3D" id="3.40.50.300">
    <property type="entry name" value="P-loop containing nucleotide triphosphate hydrolases"/>
    <property type="match status" value="3"/>
</dbReference>
<dbReference type="GO" id="GO:0017038">
    <property type="term" value="P:protein import"/>
    <property type="evidence" value="ECO:0007669"/>
    <property type="project" value="InterPro"/>
</dbReference>
<dbReference type="InterPro" id="IPR004027">
    <property type="entry name" value="SEC_C_motif"/>
</dbReference>
<dbReference type="SMART" id="SM00958">
    <property type="entry name" value="SecA_PP_bind"/>
    <property type="match status" value="1"/>
</dbReference>
<dbReference type="InterPro" id="IPR014001">
    <property type="entry name" value="Helicase_ATP-bd"/>
</dbReference>
<dbReference type="InterPro" id="IPR011116">
    <property type="entry name" value="SecA_Wing/Scaffold"/>
</dbReference>
<evidence type="ECO:0000256" key="13">
    <source>
        <dbReference type="ARBA" id="ARBA00023136"/>
    </source>
</evidence>
<dbReference type="GO" id="GO:0005886">
    <property type="term" value="C:plasma membrane"/>
    <property type="evidence" value="ECO:0007669"/>
    <property type="project" value="UniProtKB-SubCell"/>
</dbReference>
<dbReference type="PATRIC" id="fig|1703775.3.peg.225"/>
<dbReference type="NCBIfam" id="NF006630">
    <property type="entry name" value="PRK09200.1"/>
    <property type="match status" value="1"/>
</dbReference>
<evidence type="ECO:0000256" key="14">
    <source>
        <dbReference type="HAMAP-Rule" id="MF_01382"/>
    </source>
</evidence>
<dbReference type="PANTHER" id="PTHR30612">
    <property type="entry name" value="SECA INNER MEMBRANE COMPONENT OF SEC PROTEIN SECRETION SYSTEM"/>
    <property type="match status" value="1"/>
</dbReference>
<keyword evidence="10 14" id="KW-0653">Protein transport</keyword>
<feature type="domain" description="Helicase ATP-binding" evidence="17">
    <location>
        <begin position="88"/>
        <end position="246"/>
    </location>
</feature>
<evidence type="ECO:0000256" key="2">
    <source>
        <dbReference type="ARBA" id="ARBA00007650"/>
    </source>
</evidence>
<dbReference type="AlphaFoldDB" id="A0A0S7XTZ5"/>
<dbReference type="PANTHER" id="PTHR30612:SF0">
    <property type="entry name" value="CHLOROPLAST PROTEIN-TRANSPORTING ATPASE"/>
    <property type="match status" value="1"/>
</dbReference>
<evidence type="ECO:0000256" key="3">
    <source>
        <dbReference type="ARBA" id="ARBA00022448"/>
    </source>
</evidence>
<dbReference type="FunFam" id="3.40.50.300:FF:000429">
    <property type="entry name" value="Preprotein translocase subunit SecA"/>
    <property type="match status" value="1"/>
</dbReference>
<feature type="region of interest" description="Disordered" evidence="16">
    <location>
        <begin position="790"/>
        <end position="825"/>
    </location>
</feature>
<dbReference type="InterPro" id="IPR014018">
    <property type="entry name" value="SecA_motor_DEAD"/>
</dbReference>
<keyword evidence="4 14" id="KW-1003">Cell membrane</keyword>
<feature type="binding site" evidence="14">
    <location>
        <position position="86"/>
    </location>
    <ligand>
        <name>ATP</name>
        <dbReference type="ChEBI" id="CHEBI:30616"/>
    </ligand>
</feature>
<keyword evidence="8" id="KW-0862">Zinc</keyword>
<dbReference type="InterPro" id="IPR011130">
    <property type="entry name" value="SecA_preprotein_X-link_dom"/>
</dbReference>
<dbReference type="HAMAP" id="MF_01382">
    <property type="entry name" value="SecA"/>
    <property type="match status" value="1"/>
</dbReference>
<evidence type="ECO:0000313" key="20">
    <source>
        <dbReference type="EMBL" id="KPJ65895.1"/>
    </source>
</evidence>
<dbReference type="Gene3D" id="3.90.1440.10">
    <property type="entry name" value="SecA, preprotein cross-linking domain"/>
    <property type="match status" value="1"/>
</dbReference>
<dbReference type="EC" id="7.4.2.8" evidence="14"/>
<dbReference type="SUPFAM" id="SSF81886">
    <property type="entry name" value="Helical scaffold and wing domains of SecA"/>
    <property type="match status" value="1"/>
</dbReference>
<dbReference type="Pfam" id="PF02810">
    <property type="entry name" value="SEC-C"/>
    <property type="match status" value="1"/>
</dbReference>
<comment type="cofactor">
    <cofactor evidence="1">
        <name>Zn(2+)</name>
        <dbReference type="ChEBI" id="CHEBI:29105"/>
    </cofactor>
</comment>
<name>A0A0S7XTZ5_UNCSA</name>
<dbReference type="GO" id="GO:0006605">
    <property type="term" value="P:protein targeting"/>
    <property type="evidence" value="ECO:0007669"/>
    <property type="project" value="UniProtKB-UniRule"/>
</dbReference>
<feature type="domain" description="Helicase C-terminal" evidence="18">
    <location>
        <begin position="415"/>
        <end position="597"/>
    </location>
</feature>
<evidence type="ECO:0000259" key="19">
    <source>
        <dbReference type="PROSITE" id="PS51196"/>
    </source>
</evidence>
<dbReference type="InterPro" id="IPR020937">
    <property type="entry name" value="SecA_CS"/>
</dbReference>
<dbReference type="Pfam" id="PF07517">
    <property type="entry name" value="SecA_DEAD"/>
    <property type="match status" value="1"/>
</dbReference>
<dbReference type="GO" id="GO:0005829">
    <property type="term" value="C:cytosol"/>
    <property type="evidence" value="ECO:0007669"/>
    <property type="project" value="TreeGrafter"/>
</dbReference>
<dbReference type="FunFam" id="3.40.50.300:FF:000334">
    <property type="entry name" value="Protein translocase subunit SecA"/>
    <property type="match status" value="1"/>
</dbReference>
<dbReference type="Proteomes" id="UP000051861">
    <property type="component" value="Unassembled WGS sequence"/>
</dbReference>
<dbReference type="GO" id="GO:0008564">
    <property type="term" value="F:protein-exporting ATPase activity"/>
    <property type="evidence" value="ECO:0007669"/>
    <property type="project" value="UniProtKB-EC"/>
</dbReference>
<feature type="binding site" evidence="14">
    <location>
        <position position="493"/>
    </location>
    <ligand>
        <name>ATP</name>
        <dbReference type="ChEBI" id="CHEBI:30616"/>
    </ligand>
</feature>
<reference evidence="20 21" key="1">
    <citation type="journal article" date="2015" name="Microbiome">
        <title>Genomic resolution of linkages in carbon, nitrogen, and sulfur cycling among widespread estuary sediment bacteria.</title>
        <authorList>
            <person name="Baker B.J."/>
            <person name="Lazar C.S."/>
            <person name="Teske A.P."/>
            <person name="Dick G.J."/>
        </authorList>
    </citation>
    <scope>NUCLEOTIDE SEQUENCE [LARGE SCALE GENOMIC DNA]</scope>
    <source>
        <strain evidence="20">DG_54_3</strain>
    </source>
</reference>
<keyword evidence="13 14" id="KW-0472">Membrane</keyword>
<dbReference type="Pfam" id="PF01043">
    <property type="entry name" value="SecA_PP_bind"/>
    <property type="match status" value="1"/>
</dbReference>
<dbReference type="InterPro" id="IPR036266">
    <property type="entry name" value="SecA_Wing/Scaffold_sf"/>
</dbReference>
<comment type="function">
    <text evidence="14">Part of the Sec protein translocase complex. Interacts with the SecYEG preprotein conducting channel. Has a central role in coupling the hydrolysis of ATP to the transfer of proteins into and across the cell membrane, serving as an ATP-driven molecular motor driving the stepwise translocation of polypeptide chains across the membrane.</text>
</comment>
<dbReference type="InterPro" id="IPR036670">
    <property type="entry name" value="SecA_X-link_sf"/>
</dbReference>
<sequence>MFKWLVNLIGETDEKKLKKLAPLVSQISSLEPEMQKLSDEELRARTESFKKRLAEGESLDDLLPEAYAAVREASVRTTGLRHFDVQLLGGIILHQGKIAEMKTGEGKTLVATLPIYLNALEGKGSHVVTVNDYLAKRDSEWMGPIYRALGLEVGVIQHWMDYEDRKKAYAADVTYGTNNEFGFDYLRDNMATSPDQCVQRDLHYAIVDEVDSILIDEARTPLIISGMVEDSVQGYLRADQIAKKLIRKSDFTTDEKTKNAVLTEMGTKKIERMLGIDYLFDISQMDLAHQIIQSLRALHLFEKNVDYVIKEGEIIIVDEFTGRLMQGRRYSEGLHQAIEAKEGVEIRHEAQTLATITFQNYFRLFNKLAGMTGTAKTEEAEFWKIYGLEVLVIPTNVPLVRTNFPDVVYKNKRAKFKSVVDEIADWHKKKRPLLVGTISIENSELLSDLLKRRGIPHHVLNAKHHEKEAEIVAKAGQPGMVTISTNMAGRGTDIVLGEGVVDMGGLHVIGTERHESRRIDNQLRGRAGRQGDPGSSRFYVSLEDDLMKLFGSQRISGMMERLGIEEDTPIEHRLITNAIERAQKKVEEYHFGIRKQVLEFDDVMNKQRETIYGLRRRILEGKDLRQKIFEMMEQVAEDQVNTYLSEKIHPDEWDFDGLIKSANEIVPILGLEKIKEINDRAEIKNSIISTLKKAYEAREREVGSEPMREIERLVMLRVIDTAWIEQLNNMDNLREGIGLRGWGGRDPLVEYKIEGYSMFQEMMRGVREEIIGMIFKVQLVGPEEARPKPRVVSYGAPPKEAPKPVVSKKIKVGRNDPCPCGSGKKYKKCCLLREESRSLVKEG</sequence>
<evidence type="ECO:0000256" key="9">
    <source>
        <dbReference type="ARBA" id="ARBA00022840"/>
    </source>
</evidence>
<dbReference type="FunFam" id="3.90.1440.10:FF:000001">
    <property type="entry name" value="Preprotein translocase subunit SecA"/>
    <property type="match status" value="1"/>
</dbReference>
<evidence type="ECO:0000256" key="16">
    <source>
        <dbReference type="SAM" id="MobiDB-lite"/>
    </source>
</evidence>
<dbReference type="FunFam" id="1.10.3060.10:FF:000003">
    <property type="entry name" value="Protein translocase subunit SecA"/>
    <property type="match status" value="1"/>
</dbReference>